<accession>A0A1P8D6T1</accession>
<evidence type="ECO:0000256" key="14">
    <source>
        <dbReference type="ARBA" id="ARBA00023200"/>
    </source>
</evidence>
<sequence length="2066" mass="235817">MDLDDGGLWRRARGLGDYHLRSALVTPSLERFRSRKGRHREQLCFDRMKSLGWMLRWVDQGKLLGYLMVEANKSLPKSIANQELLVETLKLEYGCLRQIIMTDGDLHDQVISYLDRKSISTHYTHGREVFQEALIVVMALSSGREPPDHVNNLGYEMLNEELEVPVVRTYGVIFYLFGDLIYVKYPEEEGMITLDMFRNLTDKFSERENIMIATQLGTEILQEIYPSETVLKTVFSLWDKGLLKEGNDFYTVVKTFEAIINGMLIKNNDGTYYDPSAYLRETIMGLPVRLRDYAQTLVSYLDSLPFNPHHLSQIGGLFRLWGHPIVDPNAGVRKVRLLGTADKMNLTHIPTLAERKFKEIFYLSYYEKHRVYPNHNLNGEIEGSYLLSQLAQMALVNPKHANYSLVDWDSVNTLETFPFPKSFNLSLIIADKAVSPNREEWLELRRKGGTQMDPHIRRGPLKAMKDGVIDCEKLLRKINRNPSGLAKKHRIIGLYPKEREENMVPRMFALMSFDMRAFSVVSESMIADHIIPHIEGVTMTKSMLALQKEMIISTKSQASSTQSDSITFCLNIDFEKWNLNFRRWMTEGVFREMGRLFGLPEIFNRTYDIFKKSIIYLADGSFDLLLTDELEIEPGTNPDCAYTGHVGGFEGLRQKGWTVFTAVLISSICDEMGIKTHLMGQGDNQVLMLTIYSRAARETGDLKSAPAVLEITNTLETFKSRLVSLFANLGLPIKPLETWVSEELFAYGKTPIYRAVPLAMSLKRISRVFAFSNEDLMTLSNALGAISANAQAASMCDVHPMVSYAIAKWQHLCCAIIFSNYHPLCGCAPHVSGEEWAIKLRLPSGKKIQETSDEEIDERDLMKLIVTIPRSLGGYNTLTLYEMIMRGFSDPVSRDMCWLFAIASESTGKLRGYLINWIKPIVSPEVNAQHLIQDPTALNLLVPPNATSVIKRMIDKSLEALPKRSQFAVWFSEILEISGDKEISKLAEALTRTDSLNPRFLHDILGATLYGYCTAITSKVDKTVTLSRMALASKDVVGALIKGEMRLYSYFGWRTLQSRGLPLTTRCPNKWVRIIRDISWQKQIKAVSVPYPTHFLSEDISETDRPDSWIECYIDDAPTSDRSCMIYSTGKALPYLGSVTREKLTTRGAKAAYGTEPLVLRPINLVRTIGWFIEEDSNFAELIKMLLGAVTDLPIEEVLYIPEMVSGSMAHRYLDMSTQHGSLWMPLYGPATFLHMSTNTFVQYLKGTENVTLHFQCVMGLIQYAIVNKALGECPTKRMTRFFRSCPDCIVPIDDTLEDLPEVPSLDLIPERTTNPYLYLKKEKIELNVRHRLAVINEIRVIARDEIEETPLLANNTLEDVMSLRAAQRIFYTAKGKEAQWDLQTADREGYLKLDFVSVIRKIIGHLFVMESETLKAGSDYPTFQLQQRRIMRRVRQSDTSNFVHLGGFFCWQESIARIQKLKWSVMPATFPITAESVSLAAKMSLIGAMTSGLTPKRCDGVLAENLIPDVTRQAKNIICLDKVFQSRCDYCYTAAMTNRWSDSINSDSIFNMRCERGHTILSPRMLHQLRRTILPEGALYTLAVRVVHQSPPEASQPLQITPCRRERYQILSEADMPRQTGYSGVYRRPTNQICMYTEVELAKKYRLPTNSLYRILDLHDCFFSQKLMDTRGNILVVGDGYGYSSLLTKCLNPDRNVVSWTYIEPSEALPHSLRISKPPMHYKADVQIDSSPSIDRISDIHNSSYPDEFAKVVTKNGITALISDIETVYVSGEKSVASLINLAWNNQIQLGALKLELMTDPLEKVVEYAHNAYQRWELFTLPGANLGGGVLYIGFYGRREKLTGYIIPHSGVETLMDRLATEVDEDRGRLRAEDRDRWEQLDTMESKIHLLQYHRMRLDLWFGSAYLSGYLSEDMTEFFYSVKTSYRPPAISWEKGNQARYLYGSREEILFMSMITVALSSYLEDQDVLREFLSSSGWKLQWKKDKKNPRHWSPYLERSDSQLVWKKNKAMIFKLVSVLRGSKPREEYKMGKASDSIVFRYIPRKVREGEVPLCFPISKVASMSV</sequence>
<evidence type="ECO:0000256" key="5">
    <source>
        <dbReference type="ARBA" id="ARBA00022664"/>
    </source>
</evidence>
<organism evidence="24">
    <name type="scientific">Rice stripe mosaic virus</name>
    <dbReference type="NCBI Taxonomy" id="1931356"/>
    <lineage>
        <taxon>Viruses</taxon>
        <taxon>Riboviria</taxon>
        <taxon>Orthornavirae</taxon>
        <taxon>Negarnaviricota</taxon>
        <taxon>Haploviricotina</taxon>
        <taxon>Monjiviricetes</taxon>
        <taxon>Mononegavirales</taxon>
        <taxon>Rhabdoviridae</taxon>
        <taxon>Betarhabdovirinae</taxon>
        <taxon>Betacytorhabdovirus</taxon>
        <taxon>Betacytorhabdovirus oryzae</taxon>
        <taxon>Cytorhabdovirus oryzae</taxon>
    </lineage>
</organism>
<evidence type="ECO:0000256" key="21">
    <source>
        <dbReference type="ARBA" id="ARBA00047370"/>
    </source>
</evidence>
<dbReference type="KEGG" id="vg:41700839"/>
<dbReference type="InterPro" id="IPR026890">
    <property type="entry name" value="Mononeg_mRNAcap"/>
</dbReference>
<comment type="catalytic activity">
    <reaction evidence="20">
        <text>a 5'-end (5'-triphosphoguanosine)-adenylyl-adenylyl-cytidylyl-adenosine in mRNA + S-adenosyl-L-methionine = a 5'-end (5'-triphosphoguanosine)-(2'-O-methyladenylyl)-adenylyl-cytidylyl-adenosine in mRNA + S-adenosyl-L-homocysteine + H(+)</text>
        <dbReference type="Rhea" id="RHEA:65380"/>
        <dbReference type="Rhea" id="RHEA-COMP:16797"/>
        <dbReference type="Rhea" id="RHEA-COMP:16801"/>
        <dbReference type="ChEBI" id="CHEBI:15378"/>
        <dbReference type="ChEBI" id="CHEBI:57856"/>
        <dbReference type="ChEBI" id="CHEBI:59789"/>
        <dbReference type="ChEBI" id="CHEBI:156482"/>
        <dbReference type="ChEBI" id="CHEBI:156484"/>
    </reaction>
</comment>
<dbReference type="Pfam" id="PF00946">
    <property type="entry name" value="Mononeg_RNA_pol"/>
    <property type="match status" value="1"/>
</dbReference>
<keyword evidence="7" id="KW-0949">S-adenosyl-L-methionine</keyword>
<keyword evidence="10" id="KW-0067">ATP-binding</keyword>
<dbReference type="EC" id="2.7.7.48" evidence="3"/>
<evidence type="ECO:0000256" key="1">
    <source>
        <dbReference type="ARBA" id="ARBA00004192"/>
    </source>
</evidence>
<keyword evidence="5" id="KW-0507">mRNA processing</keyword>
<evidence type="ECO:0000256" key="9">
    <source>
        <dbReference type="ARBA" id="ARBA00022741"/>
    </source>
</evidence>
<evidence type="ECO:0000313" key="24">
    <source>
        <dbReference type="EMBL" id="APR74654.1"/>
    </source>
</evidence>
<dbReference type="InterPro" id="IPR014023">
    <property type="entry name" value="Mononeg_RNA_pol_cat"/>
</dbReference>
<dbReference type="Proteomes" id="UP000289491">
    <property type="component" value="Segment"/>
</dbReference>
<evidence type="ECO:0000256" key="4">
    <source>
        <dbReference type="ARBA" id="ARBA00022484"/>
    </source>
</evidence>
<evidence type="ECO:0000256" key="8">
    <source>
        <dbReference type="ARBA" id="ARBA00022695"/>
    </source>
</evidence>
<dbReference type="Pfam" id="PF14318">
    <property type="entry name" value="Mononeg_mRNAcap"/>
    <property type="match status" value="1"/>
</dbReference>
<keyword evidence="6" id="KW-0808">Transferase</keyword>
<keyword evidence="12" id="KW-0693">Viral RNA replication</keyword>
<dbReference type="GO" id="GO:0005524">
    <property type="term" value="F:ATP binding"/>
    <property type="evidence" value="ECO:0007669"/>
    <property type="project" value="UniProtKB-KW"/>
</dbReference>
<keyword evidence="8" id="KW-0548">Nucleotidyltransferase</keyword>
<dbReference type="GO" id="GO:0030430">
    <property type="term" value="C:host cell cytoplasm"/>
    <property type="evidence" value="ECO:0007669"/>
    <property type="project" value="UniProtKB-SubCell"/>
</dbReference>
<evidence type="ECO:0000256" key="7">
    <source>
        <dbReference type="ARBA" id="ARBA00022691"/>
    </source>
</evidence>
<keyword evidence="4" id="KW-0696">RNA-directed RNA polymerase</keyword>
<dbReference type="GO" id="GO:0004482">
    <property type="term" value="F:mRNA 5'-cap (guanine-N7-)-methyltransferase activity"/>
    <property type="evidence" value="ECO:0007669"/>
    <property type="project" value="InterPro"/>
</dbReference>
<dbReference type="EMBL" id="KX525586">
    <property type="protein sequence ID" value="APR74654.1"/>
    <property type="molecule type" value="Viral_cRNA"/>
</dbReference>
<keyword evidence="9" id="KW-0547">Nucleotide-binding</keyword>
<evidence type="ECO:0000256" key="18">
    <source>
        <dbReference type="ARBA" id="ARBA00030436"/>
    </source>
</evidence>
<evidence type="ECO:0000256" key="2">
    <source>
        <dbReference type="ARBA" id="ARBA00004328"/>
    </source>
</evidence>
<keyword evidence="14" id="KW-1035">Host cytoplasm</keyword>
<protein>
    <recommendedName>
        <fullName evidence="3">RNA-directed RNA polymerase</fullName>
        <ecNumber evidence="3">2.7.7.48</ecNumber>
    </recommendedName>
    <alternativeName>
        <fullName evidence="19">Replicase</fullName>
    </alternativeName>
    <alternativeName>
        <fullName evidence="18">Transcriptase</fullName>
    </alternativeName>
</protein>
<name>A0A1P8D6T1_9RHAB</name>
<dbReference type="RefSeq" id="YP_009553369.1">
    <property type="nucleotide sequence ID" value="NC_040786.1"/>
</dbReference>
<evidence type="ECO:0000256" key="19">
    <source>
        <dbReference type="ARBA" id="ARBA00031012"/>
    </source>
</evidence>
<dbReference type="GeneID" id="41700839"/>
<evidence type="ECO:0000256" key="17">
    <source>
        <dbReference type="ARBA" id="ARBA00024499"/>
    </source>
</evidence>
<evidence type="ECO:0000256" key="12">
    <source>
        <dbReference type="ARBA" id="ARBA00022953"/>
    </source>
</evidence>
<keyword evidence="15" id="KW-0511">Multifunctional enzyme</keyword>
<keyword evidence="25" id="KW-1185">Reference proteome</keyword>
<evidence type="ECO:0000256" key="13">
    <source>
        <dbReference type="ARBA" id="ARBA00023042"/>
    </source>
</evidence>
<evidence type="ECO:0000256" key="15">
    <source>
        <dbReference type="ARBA" id="ARBA00023268"/>
    </source>
</evidence>
<evidence type="ECO:0000256" key="11">
    <source>
        <dbReference type="ARBA" id="ARBA00022844"/>
    </source>
</evidence>
<dbReference type="PROSITE" id="PS50526">
    <property type="entry name" value="RDRP_SSRNA_NEG_NONSEG"/>
    <property type="match status" value="1"/>
</dbReference>
<evidence type="ECO:0000256" key="10">
    <source>
        <dbReference type="ARBA" id="ARBA00022840"/>
    </source>
</evidence>
<dbReference type="GO" id="GO:0003968">
    <property type="term" value="F:RNA-directed RNA polymerase activity"/>
    <property type="evidence" value="ECO:0007669"/>
    <property type="project" value="UniProtKB-KW"/>
</dbReference>
<reference evidence="24" key="1">
    <citation type="journal article" date="2017" name="Front. Microbiol.">
        <title>Rice Stripe Mosaic Virus, a Novel Cytorhabdovirus Infecting Rice via Leafhopper Transmission.</title>
        <authorList>
            <person name="Yang X."/>
            <person name="Huang J."/>
            <person name="Liu C."/>
            <person name="Chen B."/>
            <person name="Zhang T."/>
            <person name="Zhou G."/>
        </authorList>
    </citation>
    <scope>NUCLEOTIDE SEQUENCE [LARGE SCALE GENOMIC DNA]</scope>
    <source>
        <strain evidence="24">GD-LD</strain>
    </source>
</reference>
<comment type="catalytic activity">
    <reaction evidence="17">
        <text>a 5'-end (5'-triphosphoguanosine)-(2'-O-methyladenylyl)-adenylyl-cytidylyl-adenosine in mRNA + S-adenosyl-L-methionine = a 5'-end (N(7)-methyl 5'-triphosphoguanosine)-(2'-O-methyladenylyl)-adenylyl-cytidylyl-adenosine in mRNA + S-adenosyl-L-homocysteine</text>
        <dbReference type="Rhea" id="RHEA:65440"/>
        <dbReference type="Rhea" id="RHEA-COMP:16798"/>
        <dbReference type="Rhea" id="RHEA-COMP:16801"/>
        <dbReference type="ChEBI" id="CHEBI:57856"/>
        <dbReference type="ChEBI" id="CHEBI:59789"/>
        <dbReference type="ChEBI" id="CHEBI:156482"/>
        <dbReference type="ChEBI" id="CHEBI:156483"/>
    </reaction>
</comment>
<evidence type="ECO:0000256" key="6">
    <source>
        <dbReference type="ARBA" id="ARBA00022679"/>
    </source>
</evidence>
<proteinExistence type="predicted"/>
<reference evidence="24" key="2">
    <citation type="submission" date="2018-05" db="EMBL/GenBank/DDBJ databases">
        <authorList>
            <person name="Lanie J.A."/>
            <person name="Ng W.-L."/>
            <person name="Kazmierczak K.M."/>
            <person name="Andrzejewski T.M."/>
            <person name="Davidsen T.M."/>
            <person name="Wayne K.J."/>
            <person name="Tettelin H."/>
            <person name="Glass J.I."/>
            <person name="Rusch D."/>
            <person name="Podicherti R."/>
            <person name="Tsui H.-C.T."/>
            <person name="Winkler M.E."/>
        </authorList>
    </citation>
    <scope>NUCLEOTIDE SEQUENCE</scope>
    <source>
        <strain evidence="24">GD-LD</strain>
    </source>
</reference>
<keyword evidence="13" id="KW-0506">mRNA capping</keyword>
<comment type="catalytic activity">
    <reaction evidence="22">
        <text>GTP + H2O = GDP + phosphate + H(+)</text>
        <dbReference type="Rhea" id="RHEA:19669"/>
        <dbReference type="ChEBI" id="CHEBI:15377"/>
        <dbReference type="ChEBI" id="CHEBI:15378"/>
        <dbReference type="ChEBI" id="CHEBI:37565"/>
        <dbReference type="ChEBI" id="CHEBI:43474"/>
        <dbReference type="ChEBI" id="CHEBI:58189"/>
    </reaction>
</comment>
<evidence type="ECO:0000256" key="22">
    <source>
        <dbReference type="ARBA" id="ARBA00048548"/>
    </source>
</evidence>
<evidence type="ECO:0000256" key="3">
    <source>
        <dbReference type="ARBA" id="ARBA00012494"/>
    </source>
</evidence>
<evidence type="ECO:0000256" key="16">
    <source>
        <dbReference type="ARBA" id="ARBA00024494"/>
    </source>
</evidence>
<comment type="subcellular location">
    <subcellularLocation>
        <location evidence="1">Host cytoplasm</location>
    </subcellularLocation>
    <subcellularLocation>
        <location evidence="2">Virion</location>
    </subcellularLocation>
</comment>
<evidence type="ECO:0000313" key="25">
    <source>
        <dbReference type="Proteomes" id="UP000289491"/>
    </source>
</evidence>
<evidence type="ECO:0000259" key="23">
    <source>
        <dbReference type="PROSITE" id="PS50526"/>
    </source>
</evidence>
<evidence type="ECO:0000256" key="20">
    <source>
        <dbReference type="ARBA" id="ARBA00047332"/>
    </source>
</evidence>
<comment type="catalytic activity">
    <reaction evidence="21">
        <text>a 5'-end (5'-triphosphoguanosine)-adenylyl-adenylyl-cytidylyl-adenosine in mRNA + 2 S-adenosyl-L-methionine = a 5'-end (N(7)-methyl 5'-triphosphoguanosine)-(2'-O-methyladenylyl)-adenylyl-cytidylyl-adenosine in mRNA + 2 S-adenosyl-L-homocysteine + H(+)</text>
        <dbReference type="Rhea" id="RHEA:65376"/>
        <dbReference type="Rhea" id="RHEA-COMP:16797"/>
        <dbReference type="Rhea" id="RHEA-COMP:16798"/>
        <dbReference type="ChEBI" id="CHEBI:15378"/>
        <dbReference type="ChEBI" id="CHEBI:57856"/>
        <dbReference type="ChEBI" id="CHEBI:59789"/>
        <dbReference type="ChEBI" id="CHEBI:156483"/>
        <dbReference type="ChEBI" id="CHEBI:156484"/>
        <dbReference type="EC" id="2.1.1.375"/>
    </reaction>
</comment>
<keyword evidence="11" id="KW-0946">Virion</keyword>
<feature type="domain" description="RdRp catalytic" evidence="23">
    <location>
        <begin position="566"/>
        <end position="755"/>
    </location>
</feature>
<dbReference type="GO" id="GO:0044423">
    <property type="term" value="C:virion component"/>
    <property type="evidence" value="ECO:0007669"/>
    <property type="project" value="UniProtKB-KW"/>
</dbReference>
<comment type="catalytic activity">
    <reaction evidence="16">
        <text>a 5'-end triphospho-adenylyl-adenylyl-cytidylyl-adenosine in mRNA + GDP + H(+) = a 5'-end (5'-triphosphoguanosine)-adenylyl-adenylyl-cytidylyl-adenosine in mRNA + diphosphate</text>
        <dbReference type="Rhea" id="RHEA:65436"/>
        <dbReference type="Rhea" id="RHEA-COMP:16797"/>
        <dbReference type="Rhea" id="RHEA-COMP:16799"/>
        <dbReference type="ChEBI" id="CHEBI:15378"/>
        <dbReference type="ChEBI" id="CHEBI:33019"/>
        <dbReference type="ChEBI" id="CHEBI:58189"/>
        <dbReference type="ChEBI" id="CHEBI:156484"/>
        <dbReference type="ChEBI" id="CHEBI:156503"/>
        <dbReference type="EC" id="2.7.7.88"/>
    </reaction>
</comment>